<dbReference type="FunFam" id="3.30.310.210:FF:000002">
    <property type="entry name" value="KH domain-containing protein"/>
    <property type="match status" value="2"/>
</dbReference>
<feature type="domain" description="K Homology" evidence="7">
    <location>
        <begin position="281"/>
        <end position="357"/>
    </location>
</feature>
<evidence type="ECO:0000256" key="5">
    <source>
        <dbReference type="PROSITE-ProRule" id="PRU00117"/>
    </source>
</evidence>
<dbReference type="EMBL" id="OIVN01000258">
    <property type="protein sequence ID" value="SPC77187.1"/>
    <property type="molecule type" value="Genomic_DNA"/>
</dbReference>
<evidence type="ECO:0000256" key="1">
    <source>
        <dbReference type="ARBA" id="ARBA00004123"/>
    </source>
</evidence>
<dbReference type="AlphaFoldDB" id="A0A2N9EDU8"/>
<evidence type="ECO:0000256" key="2">
    <source>
        <dbReference type="ARBA" id="ARBA00022737"/>
    </source>
</evidence>
<feature type="region of interest" description="Disordered" evidence="6">
    <location>
        <begin position="1"/>
        <end position="36"/>
    </location>
</feature>
<keyword evidence="2" id="KW-0677">Repeat</keyword>
<dbReference type="InterPro" id="IPR036612">
    <property type="entry name" value="KH_dom_type_1_sf"/>
</dbReference>
<dbReference type="PROSITE" id="PS50084">
    <property type="entry name" value="KH_TYPE_1"/>
    <property type="match status" value="4"/>
</dbReference>
<dbReference type="GO" id="GO:0009911">
    <property type="term" value="P:positive regulation of flower development"/>
    <property type="evidence" value="ECO:0007669"/>
    <property type="project" value="UniProtKB-ARBA"/>
</dbReference>
<dbReference type="Gene3D" id="3.30.1370.10">
    <property type="entry name" value="K Homology domain, type 1"/>
    <property type="match status" value="2"/>
</dbReference>
<dbReference type="CDD" id="cd22460">
    <property type="entry name" value="KH-I_PEPPER_rpt2_like"/>
    <property type="match status" value="2"/>
</dbReference>
<accession>A0A2N9EDU8</accession>
<gene>
    <name evidence="8" type="ORF">FSB_LOCUS5069</name>
</gene>
<dbReference type="SMART" id="SM00322">
    <property type="entry name" value="KH"/>
    <property type="match status" value="4"/>
</dbReference>
<keyword evidence="3 5" id="KW-0694">RNA-binding</keyword>
<name>A0A2N9EDU8_FAGSY</name>
<protein>
    <recommendedName>
        <fullName evidence="7">K Homology domain-containing protein</fullName>
    </recommendedName>
</protein>
<evidence type="ECO:0000256" key="4">
    <source>
        <dbReference type="ARBA" id="ARBA00023242"/>
    </source>
</evidence>
<dbReference type="GO" id="GO:0005634">
    <property type="term" value="C:nucleus"/>
    <property type="evidence" value="ECO:0007669"/>
    <property type="project" value="UniProtKB-SubCell"/>
</dbReference>
<dbReference type="Pfam" id="PF00013">
    <property type="entry name" value="KH_1"/>
    <property type="match status" value="4"/>
</dbReference>
<dbReference type="GO" id="GO:0003723">
    <property type="term" value="F:RNA binding"/>
    <property type="evidence" value="ECO:0007669"/>
    <property type="project" value="UniProtKB-UniRule"/>
</dbReference>
<feature type="domain" description="K Homology" evidence="7">
    <location>
        <begin position="138"/>
        <end position="213"/>
    </location>
</feature>
<proteinExistence type="predicted"/>
<keyword evidence="4" id="KW-0539">Nucleus</keyword>
<organism evidence="8">
    <name type="scientific">Fagus sylvatica</name>
    <name type="common">Beechnut</name>
    <dbReference type="NCBI Taxonomy" id="28930"/>
    <lineage>
        <taxon>Eukaryota</taxon>
        <taxon>Viridiplantae</taxon>
        <taxon>Streptophyta</taxon>
        <taxon>Embryophyta</taxon>
        <taxon>Tracheophyta</taxon>
        <taxon>Spermatophyta</taxon>
        <taxon>Magnoliopsida</taxon>
        <taxon>eudicotyledons</taxon>
        <taxon>Gunneridae</taxon>
        <taxon>Pentapetalae</taxon>
        <taxon>rosids</taxon>
        <taxon>fabids</taxon>
        <taxon>Fagales</taxon>
        <taxon>Fagaceae</taxon>
        <taxon>Fagus</taxon>
    </lineage>
</organism>
<evidence type="ECO:0000259" key="7">
    <source>
        <dbReference type="SMART" id="SM00322"/>
    </source>
</evidence>
<evidence type="ECO:0000256" key="6">
    <source>
        <dbReference type="SAM" id="MobiDB-lite"/>
    </source>
</evidence>
<evidence type="ECO:0000313" key="8">
    <source>
        <dbReference type="EMBL" id="SPC77187.1"/>
    </source>
</evidence>
<sequence>MAGQRNSYGKRTHSHSDHSDNGGSKRRNPGEDRDQFVIDSEDTVYRYLCPIRKIGSVIGRGGEIVKQLRADTKSKIRIGETVPGCEERVVTVYSSSDETNAFEESGNYVSPAQDALFKVHDRVVAEDLHGDEESDGGQQVTARLLVPSDQIGCVIGKGGQIVQNIRSETGAQIRILKDDHLPPCALSSDELVQISGEAPVVKKALYQIASRLHDNPSRSQHLLTSAAPNVYQSGGSLMGPGAGAPIVGIAPLMGPYGGYKGDTGDWSRSLYSAPRDEASSKEFSLRVVCPTGNIGGVIGKGGAIINQIRQESGAVIKVDSSTAEGDDCLITISSKEFFEDTYSPSIEAAVRLQPRCSEKVERDSGIISFTTRLLVPTSRIGCLIGKGGAIVTDMRRATKANIRILSKENLPKVASEDDEMVQISGDLDVAKEALIQVVTRLRANLFDREGGVSAFLPVLPYLPVSADGSDGLNYESRDSKRHGRVHSYSGGYGSSSDLAAADNYGSYGGSQIGGSGSAYGAYGGYSSGRTGSSGSCSLIFSLCYQVVRPGPCVSSEKLWLLDFGDGYLQLRSMKPEASLLPKMEDQMNQGLTYSWPTLTHLLRVEILYTFRFAMSMTPKLPSLISCAPKSLYIRIAFTAAVFPVHISLI</sequence>
<dbReference type="PANTHER" id="PTHR10288">
    <property type="entry name" value="KH DOMAIN CONTAINING RNA BINDING PROTEIN"/>
    <property type="match status" value="1"/>
</dbReference>
<dbReference type="Gene3D" id="3.30.310.210">
    <property type="match status" value="1"/>
</dbReference>
<dbReference type="SUPFAM" id="SSF54791">
    <property type="entry name" value="Eukaryotic type KH-domain (KH-domain type I)"/>
    <property type="match status" value="4"/>
</dbReference>
<dbReference type="CDD" id="cd22459">
    <property type="entry name" value="KH-I_PEPPER_rpt1_like"/>
    <property type="match status" value="2"/>
</dbReference>
<dbReference type="InterPro" id="IPR004088">
    <property type="entry name" value="KH_dom_type_1"/>
</dbReference>
<comment type="subcellular location">
    <subcellularLocation>
        <location evidence="1">Nucleus</location>
    </subcellularLocation>
</comment>
<evidence type="ECO:0000256" key="3">
    <source>
        <dbReference type="ARBA" id="ARBA00022884"/>
    </source>
</evidence>
<feature type="domain" description="K Homology" evidence="7">
    <location>
        <begin position="367"/>
        <end position="442"/>
    </location>
</feature>
<feature type="domain" description="K Homology" evidence="7">
    <location>
        <begin position="41"/>
        <end position="113"/>
    </location>
</feature>
<reference evidence="8" key="1">
    <citation type="submission" date="2018-02" db="EMBL/GenBank/DDBJ databases">
        <authorList>
            <person name="Cohen D.B."/>
            <person name="Kent A.D."/>
        </authorList>
    </citation>
    <scope>NUCLEOTIDE SEQUENCE</scope>
</reference>
<dbReference type="InterPro" id="IPR004087">
    <property type="entry name" value="KH_dom"/>
</dbReference>